<evidence type="ECO:0000256" key="1">
    <source>
        <dbReference type="ARBA" id="ARBA00022723"/>
    </source>
</evidence>
<feature type="domain" description="Toprim" evidence="8">
    <location>
        <begin position="79"/>
        <end position="180"/>
    </location>
</feature>
<evidence type="ECO:0000256" key="5">
    <source>
        <dbReference type="ARBA" id="ARBA00023172"/>
    </source>
</evidence>
<keyword evidence="3 7" id="KW-0863">Zinc-finger</keyword>
<dbReference type="PROSITE" id="PS50880">
    <property type="entry name" value="TOPRIM"/>
    <property type="match status" value="1"/>
</dbReference>
<evidence type="ECO:0000313" key="9">
    <source>
        <dbReference type="EMBL" id="AWB09624.1"/>
    </source>
</evidence>
<keyword evidence="4 7" id="KW-0862">Zinc</keyword>
<gene>
    <name evidence="7" type="primary">recR</name>
    <name evidence="9" type="ORF">TDSAC_0240</name>
</gene>
<evidence type="ECO:0000256" key="7">
    <source>
        <dbReference type="HAMAP-Rule" id="MF_00017"/>
    </source>
</evidence>
<accession>A0A2R4VYT5</accession>
<dbReference type="PANTHER" id="PTHR30446:SF0">
    <property type="entry name" value="RECOMBINATION PROTEIN RECR"/>
    <property type="match status" value="1"/>
</dbReference>
<dbReference type="InterPro" id="IPR023627">
    <property type="entry name" value="Rcmb_RecR"/>
</dbReference>
<dbReference type="GO" id="GO:0003677">
    <property type="term" value="F:DNA binding"/>
    <property type="evidence" value="ECO:0007669"/>
    <property type="project" value="UniProtKB-UniRule"/>
</dbReference>
<dbReference type="HAMAP" id="MF_00017">
    <property type="entry name" value="RecR"/>
    <property type="match status" value="1"/>
</dbReference>
<dbReference type="GO" id="GO:0008270">
    <property type="term" value="F:zinc ion binding"/>
    <property type="evidence" value="ECO:0007669"/>
    <property type="project" value="UniProtKB-KW"/>
</dbReference>
<dbReference type="EMBL" id="CP020921">
    <property type="protein sequence ID" value="AWB09624.1"/>
    <property type="molecule type" value="Genomic_DNA"/>
</dbReference>
<dbReference type="Proteomes" id="UP000244792">
    <property type="component" value="Chromosome"/>
</dbReference>
<dbReference type="AlphaFoldDB" id="A0A2R4VYT5"/>
<comment type="function">
    <text evidence="7">May play a role in DNA repair. It seems to be involved in an RecBC-independent recombinational process of DNA repair. It may act with RecF and RecO.</text>
</comment>
<dbReference type="Pfam" id="PF21176">
    <property type="entry name" value="RecR_HhH"/>
    <property type="match status" value="1"/>
</dbReference>
<reference evidence="9 10" key="1">
    <citation type="submission" date="2017-04" db="EMBL/GenBank/DDBJ databases">
        <title>Genomic insights into metabolism of Thermodesulfobium acidiphilum.</title>
        <authorList>
            <person name="Toshchakov S.V."/>
            <person name="Frolov E.N."/>
            <person name="Kublanov I.V."/>
            <person name="Samarov N.I."/>
            <person name="Novikov A."/>
            <person name="Lebedinsky A.V."/>
            <person name="Bonch-Osmolovskaya E.A."/>
            <person name="Chernyh N.A."/>
        </authorList>
    </citation>
    <scope>NUCLEOTIDE SEQUENCE [LARGE SCALE GENOMIC DNA]</scope>
    <source>
        <strain evidence="9 10">3127-1</strain>
    </source>
</reference>
<feature type="zinc finger region" description="C4-type" evidence="7">
    <location>
        <begin position="56"/>
        <end position="71"/>
    </location>
</feature>
<dbReference type="InterPro" id="IPR034137">
    <property type="entry name" value="TOPRIM_RecR"/>
</dbReference>
<keyword evidence="10" id="KW-1185">Reference proteome</keyword>
<dbReference type="SUPFAM" id="SSF111304">
    <property type="entry name" value="Recombination protein RecR"/>
    <property type="match status" value="1"/>
</dbReference>
<comment type="similarity">
    <text evidence="7">Belongs to the RecR family.</text>
</comment>
<evidence type="ECO:0000313" key="10">
    <source>
        <dbReference type="Proteomes" id="UP000244792"/>
    </source>
</evidence>
<name>A0A2R4VYT5_THEAF</name>
<dbReference type="NCBIfam" id="TIGR00615">
    <property type="entry name" value="recR"/>
    <property type="match status" value="1"/>
</dbReference>
<dbReference type="GO" id="GO:0006281">
    <property type="term" value="P:DNA repair"/>
    <property type="evidence" value="ECO:0007669"/>
    <property type="project" value="UniProtKB-UniRule"/>
</dbReference>
<keyword evidence="2 7" id="KW-0227">DNA damage</keyword>
<evidence type="ECO:0000256" key="3">
    <source>
        <dbReference type="ARBA" id="ARBA00022771"/>
    </source>
</evidence>
<dbReference type="PANTHER" id="PTHR30446">
    <property type="entry name" value="RECOMBINATION PROTEIN RECR"/>
    <property type="match status" value="1"/>
</dbReference>
<dbReference type="KEGG" id="taci:TDSAC_0240"/>
<dbReference type="Gene3D" id="1.10.8.420">
    <property type="entry name" value="RecR Domain 1"/>
    <property type="match status" value="1"/>
</dbReference>
<dbReference type="Gene3D" id="3.40.1360.10">
    <property type="match status" value="1"/>
</dbReference>
<dbReference type="InterPro" id="IPR000093">
    <property type="entry name" value="DNA_Rcmb_RecR"/>
</dbReference>
<dbReference type="GO" id="GO:0006310">
    <property type="term" value="P:DNA recombination"/>
    <property type="evidence" value="ECO:0007669"/>
    <property type="project" value="UniProtKB-UniRule"/>
</dbReference>
<dbReference type="Pfam" id="PF13662">
    <property type="entry name" value="Toprim_4"/>
    <property type="match status" value="1"/>
</dbReference>
<dbReference type="InterPro" id="IPR015967">
    <property type="entry name" value="Rcmb_RecR_Znf"/>
</dbReference>
<dbReference type="PROSITE" id="PS01300">
    <property type="entry name" value="RECR"/>
    <property type="match status" value="1"/>
</dbReference>
<evidence type="ECO:0000256" key="6">
    <source>
        <dbReference type="ARBA" id="ARBA00023204"/>
    </source>
</evidence>
<evidence type="ECO:0000256" key="2">
    <source>
        <dbReference type="ARBA" id="ARBA00022763"/>
    </source>
</evidence>
<dbReference type="InterPro" id="IPR006171">
    <property type="entry name" value="TOPRIM_dom"/>
</dbReference>
<sequence length="203" mass="22899">MKYPKPLSDLSHELSLLPGIGPKLALRLAFFISQRGEEKNLSLIEALRNLKNIKKCSQCNALSENDPCEICSDPSRNSEILCVVSDVRDLWKIESTKSYSGRYFVLNSLIIPLEGIDPEKAGMTKLFTLISTKKPKEIIIAFDFSIEGQTTSLYIKERLSTQRDQLGYMPQLTRLAIGLSMGDNLNNTDEFTISQAILHRQKM</sequence>
<dbReference type="RefSeq" id="WP_108308170.1">
    <property type="nucleotide sequence ID" value="NZ_CP020921.1"/>
</dbReference>
<dbReference type="Pfam" id="PF21175">
    <property type="entry name" value="RecR_C"/>
    <property type="match status" value="1"/>
</dbReference>
<proteinExistence type="inferred from homology"/>
<evidence type="ECO:0000259" key="8">
    <source>
        <dbReference type="PROSITE" id="PS50880"/>
    </source>
</evidence>
<keyword evidence="1 7" id="KW-0479">Metal-binding</keyword>
<evidence type="ECO:0000256" key="4">
    <source>
        <dbReference type="ARBA" id="ARBA00022833"/>
    </source>
</evidence>
<keyword evidence="6 7" id="KW-0234">DNA repair</keyword>
<keyword evidence="5 7" id="KW-0233">DNA recombination</keyword>
<protein>
    <recommendedName>
        <fullName evidence="7">Recombination protein RecR</fullName>
    </recommendedName>
</protein>
<dbReference type="Pfam" id="PF02132">
    <property type="entry name" value="RecR_ZnF"/>
    <property type="match status" value="1"/>
</dbReference>
<dbReference type="OrthoDB" id="9802672at2"/>
<dbReference type="Gene3D" id="3.30.60.80">
    <property type="match status" value="1"/>
</dbReference>
<organism evidence="9 10">
    <name type="scientific">Thermodesulfobium acidiphilum</name>
    <dbReference type="NCBI Taxonomy" id="1794699"/>
    <lineage>
        <taxon>Bacteria</taxon>
        <taxon>Pseudomonadati</taxon>
        <taxon>Thermodesulfobiota</taxon>
        <taxon>Thermodesulfobiia</taxon>
        <taxon>Thermodesulfobiales</taxon>
        <taxon>Thermodesulfobiaceae</taxon>
        <taxon>Thermodesulfobium</taxon>
    </lineage>
</organism>
<dbReference type="CDD" id="cd01025">
    <property type="entry name" value="TOPRIM_recR"/>
    <property type="match status" value="1"/>
</dbReference>